<evidence type="ECO:0000313" key="3">
    <source>
        <dbReference type="EMBL" id="KAG2498459.1"/>
    </source>
</evidence>
<sequence length="1705" mass="168658">MRLLCGCLPLGPGPGEHGPNAAAKTEPITTAAVTAATFNFPALTAEEAGGTKAPPPGAGAGGGSSVSLVAVAGGVGGSSKVDGGQASKQAAVPARRLPYRGPGSPTWLGPVALVGPAARPLGAAAAPSSVRLSPLDHGMMLTTLNPKALFLPYTLNTARLAEALSATLAEFPLLAGRLQGPPGMGRLRRLAVRRCCGFSVALTGEGALLREAAAEEPLSAFLPLAALARSGLRQLGGQLPPYFEPLDCDAALRGQEPLLKVRLTRLRPAAAKGTPHAPAPGAGLKASPAGTPGADGGCILALTIHHAVLDGRSASIFLDRLAAAYRALAAPPAPAPPPPPQPCPSLRTESGGASCGSVRGSGSSSGSSGDGGVSSDAGTGGVSSGGAASPSPEQVKPSNTAGLTPLDLGPAAVAMAAADLAAVAANGAAAAAAAQAVAAASAAAVTFDRSALFPTTWRDGEGSDGAAGPTATLTGLRVQQMPRPGWGAALSAAGRLVRSVRAEGSRWRVAGPGSRLPQPLCAEVLHLPAATVAALKALANPCTCAPGAGAVSTNDAVTSLVWTLMADLRGRPLPGTKPASSPTANGQPPAEAGGYMGLAIDLRRNGGGGGVPPGYFGNGVWCIHVPRPGPTAGPTAAPTAGAGGAACACGAAGVREGCEVVAALRAGAAAVRGCLTELRAVPDGAEQVLRTAAAQLRAPLSAQACMMAEVCRQQDAMLTSWQMPYWDLDFGPAPAALATAAAAPRNQPLQVSSLLQPVAPWSAAVMASAPPGRQRSAGPNGPIGPRGPSEPSGGSPAGGGLTLFLVVPEGAACALRASRVGQQHGGWASQQAQPGRVMAPHRRDWSAEAPTDQPGLKFRFMSWNVLAAELAHTHAAELYPQAPSSALAWPSRLQGVIAHVEEQRPDVVCLQEVDDWPGIRNALAPLGYEGVHVQRTGGRGDGCATLWLRDRLCVAGPRSAPRRPSGSAAGSRPGSQSDGVGVIPILMADHGLRDNVALVVHLRPRSPGEGRRGGGRAGSEGEGRGGGGGGSRQAGPRRAAPSGSDMELEEEEERLDRGGGQGRSDRTSSDGGASGSGGSDGGGGDAGGLRRRLKAQPSGTPRHKRFRSSDEEAERADGGGGGGRGGGGGGEAGRATAAATAGIAALRPYTPNARQTAAPSSSRDAAAAGPGPGPAPQRLAGSGAAGQALPPGVQQGFLVANTHILFNTKRGDIKLGQMRVVLNALAAAAAQAASRKAEAEAEPGAEAEDPAGAPSAADAAATAPGEAAAAAGGESEGSRSKRRQRRKSAAATPDAAAAAAARAAALLRDGDDDGNDASTGEATAAATAPHRAVSAPALGPGAAAAADPDGPAGPPPLPCIFAGDFNSAPGSGLYRFLSGDRLDLAGEDRRELSGQVEGYGYPSLQRDVQYGRPPRLARWAPPPPAPPVPPAAALGRAASNRSGSGSDMERGASGGRSYALRWEVEELVHAMGRAAVADSMAAAKAATASAAAAAAGPAGAGDGTAGAAAAAAAAAASGLRVPFQPPQPTPWQQMQGRGRGGGGGGSRGGGGGPPSDWWARPDAAVVRNPLAPLASAYAAADPAGREPLFTTMHARYVGTVDFVWYTPGGAGGTPSGASGSESAAVNGGGSSSNGDAVSNGGRRVGRSGAAAGAGGGDPGGVRGWRLEPVRVLHPPDPLAYMYGMPCHGWPSDHVSLVVDFRLSQG</sequence>
<dbReference type="InterPro" id="IPR050410">
    <property type="entry name" value="CCR4/nocturin_mRNA_transcr"/>
</dbReference>
<name>A0A836C475_9CHLO</name>
<feature type="compositionally biased region" description="Gly residues" evidence="1">
    <location>
        <begin position="368"/>
        <end position="384"/>
    </location>
</feature>
<protein>
    <recommendedName>
        <fullName evidence="2">Endonuclease/exonuclease/phosphatase domain-containing protein</fullName>
    </recommendedName>
</protein>
<evidence type="ECO:0000259" key="2">
    <source>
        <dbReference type="Pfam" id="PF03372"/>
    </source>
</evidence>
<comment type="caution">
    <text evidence="3">The sequence shown here is derived from an EMBL/GenBank/DDBJ whole genome shotgun (WGS) entry which is preliminary data.</text>
</comment>
<dbReference type="OrthoDB" id="428734at2759"/>
<feature type="compositionally biased region" description="Low complexity" evidence="1">
    <location>
        <begin position="350"/>
        <end position="367"/>
    </location>
</feature>
<feature type="region of interest" description="Disordered" evidence="1">
    <location>
        <begin position="1413"/>
        <end position="1453"/>
    </location>
</feature>
<feature type="compositionally biased region" description="Low complexity" evidence="1">
    <location>
        <begin position="1615"/>
        <end position="1625"/>
    </location>
</feature>
<dbReference type="InterPro" id="IPR036691">
    <property type="entry name" value="Endo/exonu/phosph_ase_sf"/>
</dbReference>
<feature type="region of interest" description="Disordered" evidence="1">
    <location>
        <begin position="1237"/>
        <end position="1295"/>
    </location>
</feature>
<dbReference type="PANTHER" id="PTHR12121">
    <property type="entry name" value="CARBON CATABOLITE REPRESSOR PROTEIN 4"/>
    <property type="match status" value="1"/>
</dbReference>
<feature type="region of interest" description="Disordered" evidence="1">
    <location>
        <begin position="1520"/>
        <end position="1560"/>
    </location>
</feature>
<feature type="compositionally biased region" description="Gly residues" evidence="1">
    <location>
        <begin position="1015"/>
        <end position="1032"/>
    </location>
</feature>
<dbReference type="PANTHER" id="PTHR12121:SF37">
    <property type="entry name" value="2',5'-PHOSPHODIESTERASE 12"/>
    <property type="match status" value="1"/>
</dbReference>
<feature type="compositionally biased region" description="Low complexity" evidence="1">
    <location>
        <begin position="1250"/>
        <end position="1273"/>
    </location>
</feature>
<feature type="compositionally biased region" description="Low complexity" evidence="1">
    <location>
        <begin position="1157"/>
        <end position="1169"/>
    </location>
</feature>
<dbReference type="GO" id="GO:0000175">
    <property type="term" value="F:3'-5'-RNA exonuclease activity"/>
    <property type="evidence" value="ECO:0007669"/>
    <property type="project" value="TreeGrafter"/>
</dbReference>
<feature type="compositionally biased region" description="Low complexity" evidence="1">
    <location>
        <begin position="1316"/>
        <end position="1331"/>
    </location>
</feature>
<reference evidence="3" key="1">
    <citation type="journal article" date="2020" name="bioRxiv">
        <title>Comparative genomics of Chlamydomonas.</title>
        <authorList>
            <person name="Craig R.J."/>
            <person name="Hasan A.R."/>
            <person name="Ness R.W."/>
            <person name="Keightley P.D."/>
        </authorList>
    </citation>
    <scope>NUCLEOTIDE SEQUENCE</scope>
    <source>
        <strain evidence="3">CCAP 11/70</strain>
    </source>
</reference>
<evidence type="ECO:0000313" key="4">
    <source>
        <dbReference type="Proteomes" id="UP000612055"/>
    </source>
</evidence>
<dbReference type="SUPFAM" id="SSF56219">
    <property type="entry name" value="DNase I-like"/>
    <property type="match status" value="1"/>
</dbReference>
<feature type="compositionally biased region" description="Gly residues" evidence="1">
    <location>
        <begin position="1537"/>
        <end position="1553"/>
    </location>
</feature>
<evidence type="ECO:0000256" key="1">
    <source>
        <dbReference type="SAM" id="MobiDB-lite"/>
    </source>
</evidence>
<keyword evidence="4" id="KW-1185">Reference proteome</keyword>
<dbReference type="InterPro" id="IPR023213">
    <property type="entry name" value="CAT-like_dom_sf"/>
</dbReference>
<feature type="domain" description="Endonuclease/exonuclease/phosphatase" evidence="2">
    <location>
        <begin position="861"/>
        <end position="951"/>
    </location>
</feature>
<dbReference type="SUPFAM" id="SSF52777">
    <property type="entry name" value="CoA-dependent acyltransferases"/>
    <property type="match status" value="1"/>
</dbReference>
<feature type="compositionally biased region" description="Acidic residues" evidence="1">
    <location>
        <begin position="1240"/>
        <end position="1249"/>
    </location>
</feature>
<dbReference type="Gene3D" id="3.30.559.10">
    <property type="entry name" value="Chloramphenicol acetyltransferase-like domain"/>
    <property type="match status" value="2"/>
</dbReference>
<dbReference type="GO" id="GO:0000288">
    <property type="term" value="P:nuclear-transcribed mRNA catabolic process, deadenylation-dependent decay"/>
    <property type="evidence" value="ECO:0007669"/>
    <property type="project" value="TreeGrafter"/>
</dbReference>
<feature type="compositionally biased region" description="Pro residues" evidence="1">
    <location>
        <begin position="332"/>
        <end position="343"/>
    </location>
</feature>
<feature type="compositionally biased region" description="Low complexity" evidence="1">
    <location>
        <begin position="1033"/>
        <end position="1045"/>
    </location>
</feature>
<feature type="region of interest" description="Disordered" evidence="1">
    <location>
        <begin position="766"/>
        <end position="797"/>
    </location>
</feature>
<dbReference type="EMBL" id="JAEHOE010000010">
    <property type="protein sequence ID" value="KAG2498459.1"/>
    <property type="molecule type" value="Genomic_DNA"/>
</dbReference>
<feature type="compositionally biased region" description="Gly residues" evidence="1">
    <location>
        <begin position="1072"/>
        <end position="1087"/>
    </location>
</feature>
<feature type="compositionally biased region" description="Low complexity" evidence="1">
    <location>
        <begin position="1133"/>
        <end position="1145"/>
    </location>
</feature>
<feature type="region of interest" description="Disordered" evidence="1">
    <location>
        <begin position="1611"/>
        <end position="1662"/>
    </location>
</feature>
<feature type="compositionally biased region" description="Gly residues" evidence="1">
    <location>
        <begin position="1118"/>
        <end position="1132"/>
    </location>
</feature>
<feature type="region of interest" description="Disordered" evidence="1">
    <location>
        <begin position="957"/>
        <end position="981"/>
    </location>
</feature>
<feature type="compositionally biased region" description="Low complexity" evidence="1">
    <location>
        <begin position="1632"/>
        <end position="1650"/>
    </location>
</feature>
<feature type="compositionally biased region" description="Pro residues" evidence="1">
    <location>
        <begin position="1420"/>
        <end position="1430"/>
    </location>
</feature>
<dbReference type="Gene3D" id="3.60.10.10">
    <property type="entry name" value="Endonuclease/exonuclease/phosphatase"/>
    <property type="match status" value="3"/>
</dbReference>
<dbReference type="Proteomes" id="UP000612055">
    <property type="component" value="Unassembled WGS sequence"/>
</dbReference>
<feature type="region of interest" description="Disordered" evidence="1">
    <location>
        <begin position="1003"/>
        <end position="1187"/>
    </location>
</feature>
<feature type="compositionally biased region" description="Low complexity" evidence="1">
    <location>
        <begin position="957"/>
        <end position="974"/>
    </location>
</feature>
<proteinExistence type="predicted"/>
<dbReference type="InterPro" id="IPR005135">
    <property type="entry name" value="Endo/exonuclease/phosphatase"/>
</dbReference>
<feature type="compositionally biased region" description="Gly residues" evidence="1">
    <location>
        <begin position="1651"/>
        <end position="1662"/>
    </location>
</feature>
<feature type="region of interest" description="Disordered" evidence="1">
    <location>
        <begin position="1309"/>
        <end position="1331"/>
    </location>
</feature>
<dbReference type="GO" id="GO:0005739">
    <property type="term" value="C:mitochondrion"/>
    <property type="evidence" value="ECO:0007669"/>
    <property type="project" value="TreeGrafter"/>
</dbReference>
<feature type="region of interest" description="Disordered" evidence="1">
    <location>
        <begin position="332"/>
        <end position="403"/>
    </location>
</feature>
<organism evidence="3 4">
    <name type="scientific">Edaphochlamys debaryana</name>
    <dbReference type="NCBI Taxonomy" id="47281"/>
    <lineage>
        <taxon>Eukaryota</taxon>
        <taxon>Viridiplantae</taxon>
        <taxon>Chlorophyta</taxon>
        <taxon>core chlorophytes</taxon>
        <taxon>Chlorophyceae</taxon>
        <taxon>CS clade</taxon>
        <taxon>Chlamydomonadales</taxon>
        <taxon>Chlamydomonadales incertae sedis</taxon>
        <taxon>Edaphochlamys</taxon>
    </lineage>
</organism>
<gene>
    <name evidence="3" type="ORF">HYH03_003713</name>
</gene>
<dbReference type="Pfam" id="PF03372">
    <property type="entry name" value="Exo_endo_phos"/>
    <property type="match status" value="1"/>
</dbReference>
<accession>A0A836C475</accession>